<comment type="caution">
    <text evidence="1">The sequence shown here is derived from an EMBL/GenBank/DDBJ whole genome shotgun (WGS) entry which is preliminary data.</text>
</comment>
<sequence length="126" mass="14842">MDTIGSSFTAEELEFCISALQLQIEDIERDLNENKYSKDERIELTTYIKKLDEIQDQFLLENNAFKSADLLQVSDLVEKERDYLNTILDQDDIVGEMRKEAQRHLRTANSLLRKLKKYFQSFDITV</sequence>
<dbReference type="RefSeq" id="WP_087017514.1">
    <property type="nucleotide sequence ID" value="NZ_CP178353.1"/>
</dbReference>
<dbReference type="Proteomes" id="UP000194903">
    <property type="component" value="Unassembled WGS sequence"/>
</dbReference>
<gene>
    <name evidence="1" type="ORF">CBW42_02740</name>
</gene>
<evidence type="ECO:0000313" key="1">
    <source>
        <dbReference type="EMBL" id="OUM21504.1"/>
    </source>
</evidence>
<dbReference type="EMBL" id="NHOC01000002">
    <property type="protein sequence ID" value="OUM21504.1"/>
    <property type="molecule type" value="Genomic_DNA"/>
</dbReference>
<keyword evidence="2" id="KW-1185">Reference proteome</keyword>
<dbReference type="AlphaFoldDB" id="A0A252F6W6"/>
<organism evidence="1 2">
    <name type="scientific">Butyricicoccus porcorum</name>
    <dbReference type="NCBI Taxonomy" id="1945634"/>
    <lineage>
        <taxon>Bacteria</taxon>
        <taxon>Bacillati</taxon>
        <taxon>Bacillota</taxon>
        <taxon>Clostridia</taxon>
        <taxon>Eubacteriales</taxon>
        <taxon>Butyricicoccaceae</taxon>
        <taxon>Butyricicoccus</taxon>
    </lineage>
</organism>
<name>A0A252F6W6_9FIRM</name>
<protein>
    <submittedName>
        <fullName evidence="1">Uncharacterized protein</fullName>
    </submittedName>
</protein>
<evidence type="ECO:0000313" key="2">
    <source>
        <dbReference type="Proteomes" id="UP000194903"/>
    </source>
</evidence>
<proteinExistence type="predicted"/>
<reference evidence="1 2" key="1">
    <citation type="submission" date="2017-05" db="EMBL/GenBank/DDBJ databases">
        <title>Butyricicoccus porcorum sp. nov. a butyrate-producing bacterium from the swine intestinal tract.</title>
        <authorList>
            <person name="Trachsel J."/>
            <person name="Humphrey S."/>
            <person name="Allen H.K."/>
        </authorList>
    </citation>
    <scope>NUCLEOTIDE SEQUENCE [LARGE SCALE GENOMIC DNA]</scope>
    <source>
        <strain evidence="1">BB10</strain>
    </source>
</reference>
<accession>A0A252F6W6</accession>